<dbReference type="PROSITE" id="PS00092">
    <property type="entry name" value="N6_MTASE"/>
    <property type="match status" value="1"/>
</dbReference>
<dbReference type="CDD" id="cd02440">
    <property type="entry name" value="AdoMet_MTases"/>
    <property type="match status" value="1"/>
</dbReference>
<accession>D3PAP6</accession>
<name>D3PAP6_DEFDS</name>
<dbReference type="EMBL" id="AP011529">
    <property type="protein sequence ID" value="BAI79669.1"/>
    <property type="molecule type" value="Genomic_DNA"/>
</dbReference>
<dbReference type="PANTHER" id="PTHR43542">
    <property type="entry name" value="METHYLTRANSFERASE"/>
    <property type="match status" value="1"/>
</dbReference>
<gene>
    <name evidence="4" type="ordered locus">DEFDS_0157</name>
</gene>
<organism evidence="4 5">
    <name type="scientific">Deferribacter desulfuricans (strain DSM 14783 / JCM 11476 / NBRC 101012 / SSM1)</name>
    <dbReference type="NCBI Taxonomy" id="639282"/>
    <lineage>
        <taxon>Bacteria</taxon>
        <taxon>Pseudomonadati</taxon>
        <taxon>Deferribacterota</taxon>
        <taxon>Deferribacteres</taxon>
        <taxon>Deferribacterales</taxon>
        <taxon>Deferribacteraceae</taxon>
        <taxon>Deferribacter</taxon>
    </lineage>
</organism>
<reference evidence="4 5" key="1">
    <citation type="journal article" date="2010" name="DNA Res.">
        <title>Bacterial lifestyle in a deep-sea hydrothermal vent chimney revealed by the genome sequence of the thermophilic bacterium Deferribacter desulfuricans SSM1.</title>
        <authorList>
            <person name="Takaki Y."/>
            <person name="Shimamura S."/>
            <person name="Nakagawa S."/>
            <person name="Fukuhara Y."/>
            <person name="Horikawa H."/>
            <person name="Ankai A."/>
            <person name="Harada T."/>
            <person name="Hosoyama A."/>
            <person name="Oguchi A."/>
            <person name="Fukui S."/>
            <person name="Fujita N."/>
            <person name="Takami H."/>
            <person name="Takai K."/>
        </authorList>
    </citation>
    <scope>NUCLEOTIDE SEQUENCE [LARGE SCALE GENOMIC DNA]</scope>
    <source>
        <strain evidence="5">DSM 14783 / JCM 11476 / NBRC 101012 / SSM1</strain>
    </source>
</reference>
<dbReference type="Gene3D" id="3.40.50.150">
    <property type="entry name" value="Vaccinia Virus protein VP39"/>
    <property type="match status" value="1"/>
</dbReference>
<keyword evidence="2" id="KW-0808">Transferase</keyword>
<dbReference type="GO" id="GO:0003676">
    <property type="term" value="F:nucleic acid binding"/>
    <property type="evidence" value="ECO:0007669"/>
    <property type="project" value="InterPro"/>
</dbReference>
<keyword evidence="5" id="KW-1185">Reference proteome</keyword>
<dbReference type="OrthoDB" id="9803017at2"/>
<dbReference type="eggNOG" id="COG0742">
    <property type="taxonomic scope" value="Bacteria"/>
</dbReference>
<dbReference type="NCBIfam" id="TIGR00095">
    <property type="entry name" value="16S rRNA (guanine(966)-N(2))-methyltransferase RsmD"/>
    <property type="match status" value="1"/>
</dbReference>
<dbReference type="InterPro" id="IPR004398">
    <property type="entry name" value="RNA_MeTrfase_RsmD"/>
</dbReference>
<dbReference type="STRING" id="639282.DEFDS_0157"/>
<dbReference type="GO" id="GO:0031167">
    <property type="term" value="P:rRNA methylation"/>
    <property type="evidence" value="ECO:0007669"/>
    <property type="project" value="InterPro"/>
</dbReference>
<evidence type="ECO:0000256" key="3">
    <source>
        <dbReference type="SAM" id="MobiDB-lite"/>
    </source>
</evidence>
<dbReference type="HOGENOM" id="CLU_075826_0_2_0"/>
<dbReference type="Proteomes" id="UP000001520">
    <property type="component" value="Chromosome"/>
</dbReference>
<keyword evidence="1 4" id="KW-0489">Methyltransferase</keyword>
<evidence type="ECO:0000256" key="2">
    <source>
        <dbReference type="ARBA" id="ARBA00022679"/>
    </source>
</evidence>
<dbReference type="PIRSF" id="PIRSF004553">
    <property type="entry name" value="CHP00095"/>
    <property type="match status" value="1"/>
</dbReference>
<proteinExistence type="predicted"/>
<dbReference type="KEGG" id="ddf:DEFDS_0157"/>
<dbReference type="SUPFAM" id="SSF53335">
    <property type="entry name" value="S-adenosyl-L-methionine-dependent methyltransferases"/>
    <property type="match status" value="1"/>
</dbReference>
<dbReference type="Pfam" id="PF03602">
    <property type="entry name" value="Cons_hypoth95"/>
    <property type="match status" value="1"/>
</dbReference>
<evidence type="ECO:0000313" key="5">
    <source>
        <dbReference type="Proteomes" id="UP000001520"/>
    </source>
</evidence>
<evidence type="ECO:0000256" key="1">
    <source>
        <dbReference type="ARBA" id="ARBA00022603"/>
    </source>
</evidence>
<dbReference type="PANTHER" id="PTHR43542:SF1">
    <property type="entry name" value="METHYLTRANSFERASE"/>
    <property type="match status" value="1"/>
</dbReference>
<protein>
    <submittedName>
        <fullName evidence="4">DNA methylase</fullName>
    </submittedName>
</protein>
<feature type="region of interest" description="Disordered" evidence="3">
    <location>
        <begin position="1"/>
        <end position="24"/>
    </location>
</feature>
<dbReference type="InterPro" id="IPR002052">
    <property type="entry name" value="DNA_methylase_N6_adenine_CS"/>
</dbReference>
<sequence length="176" mass="20067">MRITGGELRGRSLISPKSSGVRPTSDKVRSAIFSKLYNKVVDSYVLDLFAGTGAFGIEALSRGAKFVTFVDINISTLLKNTSFIQNEKFEIIKSDVFKAFKKLRIKYDIIFIDPPYGKIDSKELLNAIKSHQLIAKKGVLIYEESIRTKFEIEERFILFDTKTYGDTKIYYLELTL</sequence>
<evidence type="ECO:0000313" key="4">
    <source>
        <dbReference type="EMBL" id="BAI79669.1"/>
    </source>
</evidence>
<dbReference type="GO" id="GO:0008168">
    <property type="term" value="F:methyltransferase activity"/>
    <property type="evidence" value="ECO:0007669"/>
    <property type="project" value="UniProtKB-KW"/>
</dbReference>
<dbReference type="InterPro" id="IPR029063">
    <property type="entry name" value="SAM-dependent_MTases_sf"/>
</dbReference>
<dbReference type="AlphaFoldDB" id="D3PAP6"/>